<accession>R6V3P9</accession>
<evidence type="ECO:0000259" key="1">
    <source>
        <dbReference type="Pfam" id="PF26615"/>
    </source>
</evidence>
<gene>
    <name evidence="2" type="ORF">BN580_00417</name>
</gene>
<feature type="domain" description="DUF8195" evidence="1">
    <location>
        <begin position="838"/>
        <end position="977"/>
    </location>
</feature>
<dbReference type="Pfam" id="PF26615">
    <property type="entry name" value="DUF8195"/>
    <property type="match status" value="1"/>
</dbReference>
<dbReference type="EMBL" id="CBFW010000436">
    <property type="protein sequence ID" value="CDC77402.1"/>
    <property type="molecule type" value="Genomic_DNA"/>
</dbReference>
<dbReference type="AlphaFoldDB" id="R6V3P9"/>
<evidence type="ECO:0000313" key="3">
    <source>
        <dbReference type="Proteomes" id="UP000017938"/>
    </source>
</evidence>
<organism evidence="2 3">
    <name type="scientific">Candidatus Colimorpha enterica</name>
    <dbReference type="NCBI Taxonomy" id="3083063"/>
    <lineage>
        <taxon>Bacteria</taxon>
        <taxon>Pseudomonadati</taxon>
        <taxon>Bacteroidota</taxon>
        <taxon>Bacteroidia</taxon>
        <taxon>Bacteroidales</taxon>
        <taxon>Candidatus Colimorpha</taxon>
    </lineage>
</organism>
<dbReference type="STRING" id="1263015.BN580_00417"/>
<sequence>MKKKYIRILSVFLALITTFLSLAITAYALSWDGSSAGGGGAGTSAGPNGYAIMTTDDNCMLGYRFSVVDKNGNTKNGKVIDVYRNTSYANQGFNWYKFSTKCNKKQLKDNQNGGFSTSKTTANCYKEADMGFAQSLPVTSGMSSWQNDTRNLNPILSKLGIGGISNLKNGDKVLVEPIYDVRLESVWHSLTVTEIALYGKHILGANSDGGASKTSESWGFISNYTNKHFPNALYTPDGQGLWTGVGALSKRATFYTIINSGYGVGIAYTETKPDFTPNLSVYCCEAWPGDLSVRNKNHYGISYGSSFANWTYGNGYPKTDSSIWYAVHFPAETENCYVKQSVWVVGGGSTSRNVWSNSNTWYDVKLNPTTIGNGTSYITVKAREDWIESNGTVKKYGAEKTFYIPIKPVVTRESITAYGVDGAVQAKADANGTTGAMYFGQKVTFKYKFGGTNSWVSSNHLRGQSYRWNGTAWDLIYKSGAGEDVYVDNAQLGNSKTYTANSSVGSYVIPLNSNENANSYKMRFRFRTYWASDTTHTGEETNYYMPILKPDVELYDIKLVNEYGEYVDQQKLEVADTITVRYVYKNNTDCTVYVKGYNNDGTQIPGTFAIPAGETIEVDGYSFVVPNNRVFGIWGGVYLDTVSRGNTEYETDGNNNAWVIICKSNHPVKITPIIPNAPYREKTRVISSFYIKNQSYDDYTPSSELQMRFIVYNLTTGNQVYTETKTVIVPARDKNLVAFSWYVPQGLNSEYVKVYAEIIDGTKVYNPNTRYRRTTPFVYYNTPDTTYEREAPSGFTKPDEPQSTKAYTTWWEYKYEDSAFKKVNYGIGIYQGFKKETTPATGATATQNGSNWTMKSGYGISVMDCSIMTSVTNYETPSYGTGFTVPQYAYSLFPEYNYQNASGKITTMKTKSENYMSHWVFPKIGDVDNVHYTPVWYPDGKYSVVIVQSDAWTPMGMLSCKDVISNITLSGNMYDDWYIGRK</sequence>
<comment type="caution">
    <text evidence="2">The sequence shown here is derived from an EMBL/GenBank/DDBJ whole genome shotgun (WGS) entry which is preliminary data.</text>
</comment>
<proteinExistence type="predicted"/>
<dbReference type="Proteomes" id="UP000017938">
    <property type="component" value="Unassembled WGS sequence"/>
</dbReference>
<reference evidence="2" key="1">
    <citation type="submission" date="2012-11" db="EMBL/GenBank/DDBJ databases">
        <title>Dependencies among metagenomic species, viruses, plasmids and units of genetic variation.</title>
        <authorList>
            <person name="Nielsen H.B."/>
            <person name="Almeida M."/>
            <person name="Juncker A.S."/>
            <person name="Rasmussen S."/>
            <person name="Li J."/>
            <person name="Sunagawa S."/>
            <person name="Plichta D."/>
            <person name="Gautier L."/>
            <person name="Le Chatelier E."/>
            <person name="Peletier E."/>
            <person name="Bonde I."/>
            <person name="Nielsen T."/>
            <person name="Manichanh C."/>
            <person name="Arumugam M."/>
            <person name="Batto J."/>
            <person name="Santos M.B.Q.D."/>
            <person name="Blom N."/>
            <person name="Borruel N."/>
            <person name="Burgdorf K.S."/>
            <person name="Boumezbeur F."/>
            <person name="Casellas F."/>
            <person name="Dore J."/>
            <person name="Guarner F."/>
            <person name="Hansen T."/>
            <person name="Hildebrand F."/>
            <person name="Kaas R.S."/>
            <person name="Kennedy S."/>
            <person name="Kristiansen K."/>
            <person name="Kultima J.R."/>
            <person name="Leonard P."/>
            <person name="Levenez F."/>
            <person name="Lund O."/>
            <person name="Moumen B."/>
            <person name="Le Paslier D."/>
            <person name="Pons N."/>
            <person name="Pedersen O."/>
            <person name="Prifti E."/>
            <person name="Qin J."/>
            <person name="Raes J."/>
            <person name="Tap J."/>
            <person name="Tims S."/>
            <person name="Ussery D.W."/>
            <person name="Yamada T."/>
            <person name="MetaHit consortium"/>
            <person name="Renault P."/>
            <person name="Sicheritz-Ponten T."/>
            <person name="Bork P."/>
            <person name="Wang J."/>
            <person name="Brunak S."/>
            <person name="Ehrlich S.D."/>
        </authorList>
    </citation>
    <scope>NUCLEOTIDE SEQUENCE [LARGE SCALE GENOMIC DNA]</scope>
</reference>
<dbReference type="InterPro" id="IPR058508">
    <property type="entry name" value="DUF8195"/>
</dbReference>
<name>R6V3P9_9BACT</name>
<protein>
    <recommendedName>
        <fullName evidence="1">DUF8195 domain-containing protein</fullName>
    </recommendedName>
</protein>
<evidence type="ECO:0000313" key="2">
    <source>
        <dbReference type="EMBL" id="CDC77402.1"/>
    </source>
</evidence>